<dbReference type="Proteomes" id="UP000002791">
    <property type="component" value="Chromosome"/>
</dbReference>
<dbReference type="InterPro" id="IPR005021">
    <property type="entry name" value="Terminase_largesu-like"/>
</dbReference>
<dbReference type="PANTHER" id="PTHR41287:SF1">
    <property type="entry name" value="PROTEIN YMFN"/>
    <property type="match status" value="1"/>
</dbReference>
<name>H5XG56_9PSEU</name>
<dbReference type="EMBL" id="CM001440">
    <property type="protein sequence ID" value="EHR62638.1"/>
    <property type="molecule type" value="Genomic_DNA"/>
</dbReference>
<evidence type="ECO:0000313" key="1">
    <source>
        <dbReference type="EMBL" id="EHR62638.1"/>
    </source>
</evidence>
<dbReference type="STRING" id="882082.SaccyDRAFT_3811"/>
<evidence type="ECO:0000313" key="2">
    <source>
        <dbReference type="Proteomes" id="UP000002791"/>
    </source>
</evidence>
<dbReference type="Gene3D" id="3.40.50.300">
    <property type="entry name" value="P-loop containing nucleotide triphosphate hydrolases"/>
    <property type="match status" value="1"/>
</dbReference>
<dbReference type="HOGENOM" id="CLU_030716_2_0_11"/>
<gene>
    <name evidence="1" type="ORF">SaccyDRAFT_3811</name>
</gene>
<accession>H5XG56</accession>
<sequence length="521" mass="56750">MLEQGSAARSTSFENGAIVGRTEPRLWTPPLRELTPDTSFGFDVVDFADQVLGHPLDPWQEWAVIHGGELLPDGRPRFRKLLILVSRQNGKTELLVVLSLYWMFVERVSMILGTSTKLDYAAESWMKAYRLAKGVPDLRRELSHKGHIRKANDGKVLWRADAEEVDAESGSRYKIAASNEEGGRSLTIDRLILDELRQHHDYSAHDAAVPATNAVRDAQVWALSNAGSDKSVVLNDWRDSALHYIDTGEGDHRLGLFEWSAPDGSSPLDLEALAQANPNLGRRIDPDALLGDAKTAMEKGGEKLAGFKTENMCMRVRIMDSAIDGEKWAECKDSGDLAAVRSRVALCVDVAPDGQHATLVAAAVLDDGRVRVEAVADWSGPDCTKQLRRSLPGLVVKIRPQVLGWFPSGPAASVAADLADRKRAGWPPPGVKVEEIRSEVPAVCMGLAEQVQSKQIAHSDDPLLNTHVTSAEKLRRGDAWVFTRKGAGHVDAAYATAGAVHLARTLPPSVGKPRVVVARPA</sequence>
<dbReference type="InterPro" id="IPR027417">
    <property type="entry name" value="P-loop_NTPase"/>
</dbReference>
<protein>
    <submittedName>
        <fullName evidence="1">Phage terminase-like protein, large subunit</fullName>
    </submittedName>
</protein>
<reference evidence="1 2" key="1">
    <citation type="submission" date="2011-11" db="EMBL/GenBank/DDBJ databases">
        <title>The Noncontiguous Finished sequence of Saccharomonospora cyanea NA-134.</title>
        <authorList>
            <consortium name="US DOE Joint Genome Institute"/>
            <person name="Lucas S."/>
            <person name="Han J."/>
            <person name="Lapidus A."/>
            <person name="Cheng J.-F."/>
            <person name="Goodwin L."/>
            <person name="Pitluck S."/>
            <person name="Peters L."/>
            <person name="Ovchinnikova G."/>
            <person name="Lu M."/>
            <person name="Detter J.C."/>
            <person name="Han C."/>
            <person name="Tapia R."/>
            <person name="Land M."/>
            <person name="Hauser L."/>
            <person name="Kyrpides N."/>
            <person name="Ivanova N."/>
            <person name="Pagani I."/>
            <person name="Brambilla E.-M."/>
            <person name="Klenk H.-P."/>
            <person name="Woyke T."/>
        </authorList>
    </citation>
    <scope>NUCLEOTIDE SEQUENCE [LARGE SCALE GENOMIC DNA]</scope>
    <source>
        <strain evidence="1 2">NA-134</strain>
    </source>
</reference>
<dbReference type="eggNOG" id="COG4626">
    <property type="taxonomic scope" value="Bacteria"/>
</dbReference>
<organism evidence="1 2">
    <name type="scientific">Saccharomonospora cyanea NA-134</name>
    <dbReference type="NCBI Taxonomy" id="882082"/>
    <lineage>
        <taxon>Bacteria</taxon>
        <taxon>Bacillati</taxon>
        <taxon>Actinomycetota</taxon>
        <taxon>Actinomycetes</taxon>
        <taxon>Pseudonocardiales</taxon>
        <taxon>Pseudonocardiaceae</taxon>
        <taxon>Saccharomonospora</taxon>
    </lineage>
</organism>
<dbReference type="RefSeq" id="WP_005458537.1">
    <property type="nucleotide sequence ID" value="NZ_CM001440.1"/>
</dbReference>
<dbReference type="PANTHER" id="PTHR41287">
    <property type="match status" value="1"/>
</dbReference>
<dbReference type="AlphaFoldDB" id="H5XG56"/>
<proteinExistence type="predicted"/>
<keyword evidence="2" id="KW-1185">Reference proteome</keyword>